<keyword evidence="4" id="KW-0175">Coiled coil</keyword>
<dbReference type="Gene3D" id="1.20.1050.80">
    <property type="entry name" value="VPS9 domain"/>
    <property type="match status" value="1"/>
</dbReference>
<dbReference type="GO" id="GO:0005085">
    <property type="term" value="F:guanyl-nucleotide exchange factor activity"/>
    <property type="evidence" value="ECO:0007669"/>
    <property type="project" value="InterPro"/>
</dbReference>
<evidence type="ECO:0000256" key="3">
    <source>
        <dbReference type="ARBA" id="ARBA00022833"/>
    </source>
</evidence>
<evidence type="ECO:0000256" key="2">
    <source>
        <dbReference type="ARBA" id="ARBA00022771"/>
    </source>
</evidence>
<dbReference type="SUPFAM" id="SSF57716">
    <property type="entry name" value="Glucocorticoid receptor-like (DNA-binding domain)"/>
    <property type="match status" value="1"/>
</dbReference>
<keyword evidence="1" id="KW-0479">Metal-binding</keyword>
<comment type="caution">
    <text evidence="6">The sequence shown here is derived from an EMBL/GenBank/DDBJ whole genome shotgun (WGS) entry which is preliminary data.</text>
</comment>
<dbReference type="OrthoDB" id="300289at2759"/>
<dbReference type="EMBL" id="CAIIXF020000012">
    <property type="protein sequence ID" value="CAH1801890.1"/>
    <property type="molecule type" value="Genomic_DNA"/>
</dbReference>
<dbReference type="InterPro" id="IPR045046">
    <property type="entry name" value="Vps9-like"/>
</dbReference>
<dbReference type="Proteomes" id="UP000749559">
    <property type="component" value="Unassembled WGS sequence"/>
</dbReference>
<feature type="region of interest" description="Disordered" evidence="5">
    <location>
        <begin position="48"/>
        <end position="121"/>
    </location>
</feature>
<dbReference type="SUPFAM" id="SSF109993">
    <property type="entry name" value="VPS9 domain"/>
    <property type="match status" value="1"/>
</dbReference>
<name>A0A8J1XNI0_OWEFU</name>
<evidence type="ECO:0000313" key="6">
    <source>
        <dbReference type="EMBL" id="CAH1801890.1"/>
    </source>
</evidence>
<dbReference type="GO" id="GO:0031267">
    <property type="term" value="F:small GTPase binding"/>
    <property type="evidence" value="ECO:0007669"/>
    <property type="project" value="TreeGrafter"/>
</dbReference>
<evidence type="ECO:0000313" key="7">
    <source>
        <dbReference type="Proteomes" id="UP000749559"/>
    </source>
</evidence>
<reference evidence="6" key="1">
    <citation type="submission" date="2022-03" db="EMBL/GenBank/DDBJ databases">
        <authorList>
            <person name="Martin C."/>
        </authorList>
    </citation>
    <scope>NUCLEOTIDE SEQUENCE</scope>
</reference>
<dbReference type="GO" id="GO:0016192">
    <property type="term" value="P:vesicle-mediated transport"/>
    <property type="evidence" value="ECO:0007669"/>
    <property type="project" value="InterPro"/>
</dbReference>
<feature type="compositionally biased region" description="Polar residues" evidence="5">
    <location>
        <begin position="94"/>
        <end position="108"/>
    </location>
</feature>
<dbReference type="GO" id="GO:0005829">
    <property type="term" value="C:cytosol"/>
    <property type="evidence" value="ECO:0007669"/>
    <property type="project" value="TreeGrafter"/>
</dbReference>
<keyword evidence="7" id="KW-1185">Reference proteome</keyword>
<feature type="region of interest" description="Disordered" evidence="5">
    <location>
        <begin position="454"/>
        <end position="483"/>
    </location>
</feature>
<gene>
    <name evidence="6" type="ORF">OFUS_LOCUS25625</name>
</gene>
<keyword evidence="3" id="KW-0862">Zinc</keyword>
<sequence length="483" mass="55325">MMSRRSSKKGFHVDESDLMCKNGCGFYGNPGWQGYCSKCWRDYQKAKQVQPKTEQIASNRSKRLSQMGSGETAPSFSKFEERKKQQSEKRKNTVKSIFNRSSKESSPSNTPPKKDPVAKRVSVESQQVGGEFAEFLKKLRKTTALDISKQVRAFIEKIQVFADSPVEELSEMVQDFYQIITDRINTLPVYKGMDQNTIDTLMDFIEKYILTRIYRIVFCPVTTTDEEDDLAIQNRIRSLHWITREQIDCKIYENDAESSQLLETAITDIIQMDSKRAPQDKLASIVQCCNHIFELLRKSTDGPASADDFLPALIYVVLKANPPLLQSNIQYITRFANPTRLMSGEAGYFFTNLCCVVSFIQNISAESLDLTQKDFDKYMSGEAVPHTSHNAYMCDGLRLMYQNLSTLTELRQRHEKLMAEALQLQQDMVEFKDSFKNEIDTVLERNPWTLRPRKSKADIDAENSDTELLPSPLKPEVLHPVGQ</sequence>
<dbReference type="GO" id="GO:0003677">
    <property type="term" value="F:DNA binding"/>
    <property type="evidence" value="ECO:0007669"/>
    <property type="project" value="InterPro"/>
</dbReference>
<dbReference type="SMART" id="SM00167">
    <property type="entry name" value="VPS9"/>
    <property type="match status" value="1"/>
</dbReference>
<dbReference type="Gene3D" id="1.20.5.4770">
    <property type="match status" value="1"/>
</dbReference>
<feature type="compositionally biased region" description="Polar residues" evidence="5">
    <location>
        <begin position="50"/>
        <end position="75"/>
    </location>
</feature>
<dbReference type="Gene3D" id="1.10.246.120">
    <property type="match status" value="1"/>
</dbReference>
<dbReference type="InterPro" id="IPR037191">
    <property type="entry name" value="VPS9_dom_sf"/>
</dbReference>
<dbReference type="PANTHER" id="PTHR23101:SF122">
    <property type="entry name" value="RABAPTIN-5-ASSOCIATED EXCHANGE FACTOR FOR RAB5"/>
    <property type="match status" value="1"/>
</dbReference>
<proteinExistence type="predicted"/>
<accession>A0A8J1XNI0</accession>
<dbReference type="GO" id="GO:0008270">
    <property type="term" value="F:zinc ion binding"/>
    <property type="evidence" value="ECO:0007669"/>
    <property type="project" value="UniProtKB-KW"/>
</dbReference>
<evidence type="ECO:0000256" key="1">
    <source>
        <dbReference type="ARBA" id="ARBA00022723"/>
    </source>
</evidence>
<protein>
    <submittedName>
        <fullName evidence="6">Uncharacterized protein</fullName>
    </submittedName>
</protein>
<feature type="compositionally biased region" description="Basic and acidic residues" evidence="5">
    <location>
        <begin position="112"/>
        <end position="121"/>
    </location>
</feature>
<dbReference type="SMART" id="SM00259">
    <property type="entry name" value="ZnF_A20"/>
    <property type="match status" value="1"/>
</dbReference>
<dbReference type="InterPro" id="IPR002653">
    <property type="entry name" value="Znf_A20"/>
</dbReference>
<feature type="coiled-coil region" evidence="4">
    <location>
        <begin position="407"/>
        <end position="434"/>
    </location>
</feature>
<dbReference type="Pfam" id="PF02204">
    <property type="entry name" value="VPS9"/>
    <property type="match status" value="1"/>
</dbReference>
<dbReference type="AlphaFoldDB" id="A0A8J1XNI0"/>
<dbReference type="InterPro" id="IPR041545">
    <property type="entry name" value="DUF5601"/>
</dbReference>
<organism evidence="6 7">
    <name type="scientific">Owenia fusiformis</name>
    <name type="common">Polychaete worm</name>
    <dbReference type="NCBI Taxonomy" id="6347"/>
    <lineage>
        <taxon>Eukaryota</taxon>
        <taxon>Metazoa</taxon>
        <taxon>Spiralia</taxon>
        <taxon>Lophotrochozoa</taxon>
        <taxon>Annelida</taxon>
        <taxon>Polychaeta</taxon>
        <taxon>Sedentaria</taxon>
        <taxon>Canalipalpata</taxon>
        <taxon>Sabellida</taxon>
        <taxon>Oweniida</taxon>
        <taxon>Oweniidae</taxon>
        <taxon>Owenia</taxon>
    </lineage>
</organism>
<feature type="compositionally biased region" description="Basic and acidic residues" evidence="5">
    <location>
        <begin position="78"/>
        <end position="91"/>
    </location>
</feature>
<dbReference type="PANTHER" id="PTHR23101">
    <property type="entry name" value="RAB GDP/GTP EXCHANGE FACTOR"/>
    <property type="match status" value="1"/>
</dbReference>
<dbReference type="Pfam" id="PF18151">
    <property type="entry name" value="DUF5601"/>
    <property type="match status" value="1"/>
</dbReference>
<evidence type="ECO:0000256" key="4">
    <source>
        <dbReference type="SAM" id="Coils"/>
    </source>
</evidence>
<dbReference type="InterPro" id="IPR003123">
    <property type="entry name" value="VPS9"/>
</dbReference>
<evidence type="ECO:0000256" key="5">
    <source>
        <dbReference type="SAM" id="MobiDB-lite"/>
    </source>
</evidence>
<keyword evidence="2" id="KW-0863">Zinc-finger</keyword>
<dbReference type="Pfam" id="PF01754">
    <property type="entry name" value="zf-A20"/>
    <property type="match status" value="1"/>
</dbReference>
<dbReference type="PROSITE" id="PS51205">
    <property type="entry name" value="VPS9"/>
    <property type="match status" value="1"/>
</dbReference>
<dbReference type="GO" id="GO:0030139">
    <property type="term" value="C:endocytic vesicle"/>
    <property type="evidence" value="ECO:0007669"/>
    <property type="project" value="TreeGrafter"/>
</dbReference>
<dbReference type="PROSITE" id="PS51036">
    <property type="entry name" value="ZF_A20"/>
    <property type="match status" value="1"/>
</dbReference>